<gene>
    <name evidence="1" type="ORF">EKG83_20440</name>
</gene>
<dbReference type="KEGG" id="ssyi:EKG83_20440"/>
<dbReference type="InterPro" id="IPR038071">
    <property type="entry name" value="UROD/MetE-like_sf"/>
</dbReference>
<evidence type="ECO:0008006" key="3">
    <source>
        <dbReference type="Google" id="ProtNLM"/>
    </source>
</evidence>
<keyword evidence="2" id="KW-1185">Reference proteome</keyword>
<name>A0A5Q0GZX8_SACSY</name>
<dbReference type="RefSeq" id="WP_033431710.1">
    <property type="nucleotide sequence ID" value="NZ_CP034550.1"/>
</dbReference>
<sequence length="365" mass="39466">MSTIRESRATPAHWTSRPLPVHLVGSLPPPLCEDPAAAMGWFLRHRRGAELTALPYDRDPRWIIDWLDRLAAVPALERVRGGASRGYDDMPHYRVLPGRRLVPGDVAPGRPAQAEAAFAALGAAGAGDARVQVGIPNPLDLALFASGSVTAARDWMPVVREAVLGEVAQIAATWGDRVQLQLETPAVLVAYHRTSREAWSMLTRDLAAQVAEVLRAAPRARWVLHLCYGDLEHVPVFAPTDLDPAVEFLNGLADLLDRHRLPMPTVHLPVTSGDDPPPTDPGFFEALRRLRRGVDVIAGVVAESHPAATRRALYLTVEALGAPVTGVAAACGYGRRTVEAAAANLELAAALAREWGPLVEPRQEW</sequence>
<organism evidence="1 2">
    <name type="scientific">Saccharothrix syringae</name>
    <name type="common">Nocardiopsis syringae</name>
    <dbReference type="NCBI Taxonomy" id="103733"/>
    <lineage>
        <taxon>Bacteria</taxon>
        <taxon>Bacillati</taxon>
        <taxon>Actinomycetota</taxon>
        <taxon>Actinomycetes</taxon>
        <taxon>Pseudonocardiales</taxon>
        <taxon>Pseudonocardiaceae</taxon>
        <taxon>Saccharothrix</taxon>
    </lineage>
</organism>
<accession>A0A5Q0GZX8</accession>
<reference evidence="2" key="1">
    <citation type="journal article" date="2021" name="Curr. Microbiol.">
        <title>Complete genome of nocamycin-producing strain Saccharothrix syringae NRRL B-16468 reveals the biosynthetic potential for secondary metabolites.</title>
        <authorList>
            <person name="Mo X."/>
            <person name="Yang S."/>
        </authorList>
    </citation>
    <scope>NUCLEOTIDE SEQUENCE [LARGE SCALE GENOMIC DNA]</scope>
    <source>
        <strain evidence="2">ATCC 51364 / DSM 43886 / JCM 6844 / KCTC 9398 / NBRC 14523 / NRRL B-16468 / INA 2240</strain>
    </source>
</reference>
<protein>
    <recommendedName>
        <fullName evidence="3">Methionine synthase</fullName>
    </recommendedName>
</protein>
<dbReference type="OrthoDB" id="4504900at2"/>
<dbReference type="AlphaFoldDB" id="A0A5Q0GZX8"/>
<dbReference type="EMBL" id="CP034550">
    <property type="protein sequence ID" value="QFZ19489.1"/>
    <property type="molecule type" value="Genomic_DNA"/>
</dbReference>
<dbReference type="Gene3D" id="3.20.20.210">
    <property type="match status" value="1"/>
</dbReference>
<dbReference type="Proteomes" id="UP000325787">
    <property type="component" value="Chromosome"/>
</dbReference>
<dbReference type="SUPFAM" id="SSF51726">
    <property type="entry name" value="UROD/MetE-like"/>
    <property type="match status" value="1"/>
</dbReference>
<evidence type="ECO:0000313" key="2">
    <source>
        <dbReference type="Proteomes" id="UP000325787"/>
    </source>
</evidence>
<evidence type="ECO:0000313" key="1">
    <source>
        <dbReference type="EMBL" id="QFZ19489.1"/>
    </source>
</evidence>
<proteinExistence type="predicted"/>